<evidence type="ECO:0000259" key="8">
    <source>
        <dbReference type="Pfam" id="PF21093"/>
    </source>
</evidence>
<sequence length="1989" mass="223825">MQSNQNREFTGAYRRLFDTVERGTEQCSTDRLQTLVEEKKEQLKLGLEAFGEPSSQARQKFSTTSIVVDGKTIKLDQKEKDLVFKLSDMLHINELQCASLWDTFRQSSNDKDDYPLVENVPLILDFVSFYYEERLSLLQFISSLKRIALDKDHSYFSIADSILLESLSERFFSQYVKLLRTSAPKHLQQTSPQWPLIWVKQNLKEQKALLEIVFLCNLTQPFTPKFILSIIQEFEANNFGSLLTFGYLLDEEAHVIHREVINICIVLSINLIAPLTLSVGLKLNPEQENQTLLNTPDIITKINGIVSFMGESKEHAAFLLGWSFFLTCLDTALAEDATARPNYSKVVEMIEGKQTINSEILIDRPLVNGIQVYNPTSRKTCIQQSPHLDRILAGRSLKLNVFETLTGILESGICSEEDPNNHGYRNTLRVLLNSFLSVTRPNYIPMESYASLVNTYCLVYKSQPELCRLFWEQDFSKHNVFSLLATARGRFPVFFTDFIQLLSAVSGAPGEEAAKSDEGSALEVFNYLYMLPTMTVVLSSSIDVVAKDENGEVVIYAQQPIRVTPDLASMNSIVIPQGTRGLLVNTSETERVVRYSMSYSGWHIMASCLATFAAGNVDKSIDVEDESGSLKGMHHDAIHSILELLYNVLSSNTKLATTLVDHIDTVTGNPSDPTDTPLLISILCNIVTTCSAMVPCPTDILTTSIKCLTLLLPSYKSHIWQYLKYTPILPLMNTSVQLSSDISRSHAGSQIQQIVSKVEFTTGRYTLLLAFLDLVQGLVQDIQRSWWVTENTQDVNQQCQVQVLYVCLHYLMLDVLPTYALWRYRKLSERFLIGTKVLSILIQVVTHFRNPSDADVKLSFHGIREGIFTNFLYDGGIHHISPLIDTISEGARTANALYKSGYPKDAQRVEKLTEMTFSFVKILLQHRLEQINAGNAPPESTLEHLLLEHSTTGHSSDFLLRVARHIRYHHNIALGIEATHVLTLLCRTTAHWKSVPNLVQYLGSTEQVHAKDHTQNEKLSSSIWQFMNALMETQPSLAILFLDCGDFIMPSPKSAVRLLNGEIEPSKPQATAPITESAIRAATDILSHWETLSVEKPTITSNALRFLATFWQTAFDHYALVERSRADNALWDVLGKVLLNPNSDMDTVATNSLALVDAEVEIDHLDLNVRRRCCLNLSKAFAMRIIAYEIHITAGKTREACIEKLSAGLMSLLSKLSDPVKLNAMHEAFVKSDYDPSFVRQVEFSADNLLETLNIQDRSVLLFKMAHISSGDDVAQGEARQYGNAYLYDYYLASARVQSLYKQVANKHDYSQDIAAHPSKAVLELKDYANQFLRNLLLVNHNSSIVDSQIILLKSFKSFIETCSRRSSDLIWSSKQGGADVLYAFIKDLIQTAQNESRDDGVTLTSYSVWIQFIRNLTEDWIAKNSPIVLGQDNVAKKEYASKSFTLLSALCGLLNRENYALFQSICDLTAIRFHRPLLETIMLSLRTLRGTIEHLVDPLSPMRVDIQTSLADLLTTVCSSFHVLTIKASSYSAEGAHVSEEVQENCIKDITVVVSLLIELIRPKYKIPENVWLDTFNKHQTTASALAFFNAGIRLVVNEVDRQSSNTSGVYSISITPYAETALYFLLALSNIPKAAEQLVKENLFSSLCNNSLTPRLQRGTLDLFIRFGDGSNTSPAFVERNPLHFNWCQMLGVVSNLMRTMGKSETVLQNTVNLIQMYGPQIGTAYNNANGAKDSIFGFTPSESLSTPLLEEMERINTIFFGLSKCLERLPNIADNLFISFKDCSLHLLQRYHYFYTHPSHMQAQLYPVDNIERQQAQTVPPKSSVLMNKIIKTTLTISHTMLSSLIALTQADIIMTTSDVQWPFGNTIINPDSRVITGEIASFGTLMEYINVCLVMMNQWQEEDKASIGEFIHVIQDCALVLTTQVALWVAKPDISEEMRLEIAQPMITDIAETLNKISTSFAKQQKPLGLIHFLQAFLANRFFEK</sequence>
<feature type="domain" description="Nucleoporin Nup188 N-terminal subdomain III" evidence="8">
    <location>
        <begin position="592"/>
        <end position="1043"/>
    </location>
</feature>
<keyword evidence="10" id="KW-1185">Reference proteome</keyword>
<evidence type="ECO:0000256" key="2">
    <source>
        <dbReference type="ARBA" id="ARBA00022448"/>
    </source>
</evidence>
<keyword evidence="3" id="KW-0509">mRNA transport</keyword>
<evidence type="ECO:0000256" key="4">
    <source>
        <dbReference type="ARBA" id="ARBA00022927"/>
    </source>
</evidence>
<keyword evidence="2" id="KW-0813">Transport</keyword>
<keyword evidence="4" id="KW-0653">Protein transport</keyword>
<dbReference type="Proteomes" id="UP000253551">
    <property type="component" value="Unassembled WGS sequence"/>
</dbReference>
<evidence type="ECO:0000313" key="9">
    <source>
        <dbReference type="EMBL" id="RCI04708.1"/>
    </source>
</evidence>
<evidence type="ECO:0000256" key="6">
    <source>
        <dbReference type="ARBA" id="ARBA00023132"/>
    </source>
</evidence>
<dbReference type="OrthoDB" id="102511at2759"/>
<accession>A0A367KR78</accession>
<evidence type="ECO:0000256" key="5">
    <source>
        <dbReference type="ARBA" id="ARBA00023010"/>
    </source>
</evidence>
<dbReference type="GO" id="GO:0006405">
    <property type="term" value="P:RNA export from nucleus"/>
    <property type="evidence" value="ECO:0007669"/>
    <property type="project" value="TreeGrafter"/>
</dbReference>
<protein>
    <recommendedName>
        <fullName evidence="8">Nucleoporin Nup188 N-terminal subdomain III domain-containing protein</fullName>
    </recommendedName>
</protein>
<dbReference type="GO" id="GO:0006606">
    <property type="term" value="P:protein import into nucleus"/>
    <property type="evidence" value="ECO:0007669"/>
    <property type="project" value="TreeGrafter"/>
</dbReference>
<dbReference type="EMBL" id="PJQM01000600">
    <property type="protein sequence ID" value="RCI04708.1"/>
    <property type="molecule type" value="Genomic_DNA"/>
</dbReference>
<dbReference type="STRING" id="4846.A0A367KR78"/>
<keyword evidence="6" id="KW-0906">Nuclear pore complex</keyword>
<evidence type="ECO:0000256" key="1">
    <source>
        <dbReference type="ARBA" id="ARBA00004567"/>
    </source>
</evidence>
<comment type="subcellular location">
    <subcellularLocation>
        <location evidence="1">Nucleus</location>
        <location evidence="1">Nuclear pore complex</location>
    </subcellularLocation>
</comment>
<dbReference type="GO" id="GO:0051028">
    <property type="term" value="P:mRNA transport"/>
    <property type="evidence" value="ECO:0007669"/>
    <property type="project" value="UniProtKB-KW"/>
</dbReference>
<dbReference type="PANTHER" id="PTHR31431:SF1">
    <property type="entry name" value="NUCLEOPORIN NUP188"/>
    <property type="match status" value="1"/>
</dbReference>
<keyword evidence="5" id="KW-0811">Translocation</keyword>
<dbReference type="Pfam" id="PF21093">
    <property type="entry name" value="Nup188_N-subdom_III"/>
    <property type="match status" value="1"/>
</dbReference>
<comment type="caution">
    <text evidence="9">The sequence shown here is derived from an EMBL/GenBank/DDBJ whole genome shotgun (WGS) entry which is preliminary data.</text>
</comment>
<organism evidence="9 10">
    <name type="scientific">Rhizopus stolonifer</name>
    <name type="common">Rhizopus nigricans</name>
    <dbReference type="NCBI Taxonomy" id="4846"/>
    <lineage>
        <taxon>Eukaryota</taxon>
        <taxon>Fungi</taxon>
        <taxon>Fungi incertae sedis</taxon>
        <taxon>Mucoromycota</taxon>
        <taxon>Mucoromycotina</taxon>
        <taxon>Mucoromycetes</taxon>
        <taxon>Mucorales</taxon>
        <taxon>Mucorineae</taxon>
        <taxon>Rhizopodaceae</taxon>
        <taxon>Rhizopus</taxon>
    </lineage>
</organism>
<proteinExistence type="predicted"/>
<dbReference type="GO" id="GO:0044611">
    <property type="term" value="C:nuclear pore inner ring"/>
    <property type="evidence" value="ECO:0007669"/>
    <property type="project" value="TreeGrafter"/>
</dbReference>
<dbReference type="InterPro" id="IPR048883">
    <property type="entry name" value="Nup188_N-subdom_III"/>
</dbReference>
<dbReference type="GO" id="GO:0017056">
    <property type="term" value="F:structural constituent of nuclear pore"/>
    <property type="evidence" value="ECO:0007669"/>
    <property type="project" value="InterPro"/>
</dbReference>
<evidence type="ECO:0000256" key="7">
    <source>
        <dbReference type="ARBA" id="ARBA00023242"/>
    </source>
</evidence>
<reference evidence="9 10" key="1">
    <citation type="journal article" date="2018" name="G3 (Bethesda)">
        <title>Phylogenetic and Phylogenomic Definition of Rhizopus Species.</title>
        <authorList>
            <person name="Gryganskyi A.P."/>
            <person name="Golan J."/>
            <person name="Dolatabadi S."/>
            <person name="Mondo S."/>
            <person name="Robb S."/>
            <person name="Idnurm A."/>
            <person name="Muszewska A."/>
            <person name="Steczkiewicz K."/>
            <person name="Masonjones S."/>
            <person name="Liao H.L."/>
            <person name="Gajdeczka M.T."/>
            <person name="Anike F."/>
            <person name="Vuek A."/>
            <person name="Anishchenko I.M."/>
            <person name="Voigt K."/>
            <person name="de Hoog G.S."/>
            <person name="Smith M.E."/>
            <person name="Heitman J."/>
            <person name="Vilgalys R."/>
            <person name="Stajich J.E."/>
        </authorList>
    </citation>
    <scope>NUCLEOTIDE SEQUENCE [LARGE SCALE GENOMIC DNA]</scope>
    <source>
        <strain evidence="9 10">LSU 92-RS-03</strain>
    </source>
</reference>
<dbReference type="InterPro" id="IPR044840">
    <property type="entry name" value="Nup188"/>
</dbReference>
<dbReference type="PANTHER" id="PTHR31431">
    <property type="entry name" value="NUCLEOPORIN NUP188 HOMOLOG"/>
    <property type="match status" value="1"/>
</dbReference>
<evidence type="ECO:0000256" key="3">
    <source>
        <dbReference type="ARBA" id="ARBA00022816"/>
    </source>
</evidence>
<gene>
    <name evidence="9" type="ORF">CU098_007304</name>
</gene>
<evidence type="ECO:0000313" key="10">
    <source>
        <dbReference type="Proteomes" id="UP000253551"/>
    </source>
</evidence>
<dbReference type="Gene3D" id="1.25.10.70">
    <property type="match status" value="1"/>
</dbReference>
<keyword evidence="7" id="KW-0539">Nucleus</keyword>
<name>A0A367KR78_RHIST</name>